<proteinExistence type="predicted"/>
<feature type="compositionally biased region" description="Low complexity" evidence="1">
    <location>
        <begin position="106"/>
        <end position="119"/>
    </location>
</feature>
<evidence type="ECO:0000256" key="1">
    <source>
        <dbReference type="SAM" id="MobiDB-lite"/>
    </source>
</evidence>
<reference evidence="2" key="1">
    <citation type="submission" date="2023-02" db="EMBL/GenBank/DDBJ databases">
        <authorList>
            <person name="Palmer J.M."/>
        </authorList>
    </citation>
    <scope>NUCLEOTIDE SEQUENCE</scope>
    <source>
        <strain evidence="2">FW57</strain>
    </source>
</reference>
<sequence>MYLIGRSQSVDLVDLDTSTITSLTRPQRHGLTSLTLSYISAETGDLVVHTYVRDTENDKSYPPSPIEPGPHSPWNQTTQTTRRVTNPGAYEVLPTGSIVGVRQKQTPAPSTSASPTSTPKPAFGLRRRTITPPTEANSRPSLTPPAWEAWVLNLRPDAKSDFETLPLETDGRDLRHLMISELGPMTRLGTMSVAVGFGDVVKVVSVGHEYFDDTAQNGSLGMGLGLGLEALQLQQVMGVASRRKKVSGQAGKSGGATGRGSAG</sequence>
<evidence type="ECO:0000313" key="2">
    <source>
        <dbReference type="EMBL" id="KAG7288830.1"/>
    </source>
</evidence>
<name>A0AAD4EX90_9PEZI</name>
<protein>
    <submittedName>
        <fullName evidence="2">Uncharacterized protein</fullName>
    </submittedName>
</protein>
<dbReference type="Proteomes" id="UP001197093">
    <property type="component" value="Unassembled WGS sequence"/>
</dbReference>
<gene>
    <name evidence="2" type="ORF">NEMBOFW57_005189</name>
</gene>
<feature type="compositionally biased region" description="Polar residues" evidence="1">
    <location>
        <begin position="131"/>
        <end position="141"/>
    </location>
</feature>
<feature type="compositionally biased region" description="Pro residues" evidence="1">
    <location>
        <begin position="62"/>
        <end position="71"/>
    </location>
</feature>
<accession>A0AAD4EX90</accession>
<dbReference type="EMBL" id="JAHCVI010000002">
    <property type="protein sequence ID" value="KAG7288830.1"/>
    <property type="molecule type" value="Genomic_DNA"/>
</dbReference>
<organism evidence="2 3">
    <name type="scientific">Staphylotrichum longicolle</name>
    <dbReference type="NCBI Taxonomy" id="669026"/>
    <lineage>
        <taxon>Eukaryota</taxon>
        <taxon>Fungi</taxon>
        <taxon>Dikarya</taxon>
        <taxon>Ascomycota</taxon>
        <taxon>Pezizomycotina</taxon>
        <taxon>Sordariomycetes</taxon>
        <taxon>Sordariomycetidae</taxon>
        <taxon>Sordariales</taxon>
        <taxon>Chaetomiaceae</taxon>
        <taxon>Staphylotrichum</taxon>
    </lineage>
</organism>
<evidence type="ECO:0000313" key="3">
    <source>
        <dbReference type="Proteomes" id="UP001197093"/>
    </source>
</evidence>
<comment type="caution">
    <text evidence="2">The sequence shown here is derived from an EMBL/GenBank/DDBJ whole genome shotgun (WGS) entry which is preliminary data.</text>
</comment>
<feature type="compositionally biased region" description="Gly residues" evidence="1">
    <location>
        <begin position="251"/>
        <end position="263"/>
    </location>
</feature>
<keyword evidence="3" id="KW-1185">Reference proteome</keyword>
<dbReference type="AlphaFoldDB" id="A0AAD4EX90"/>
<feature type="region of interest" description="Disordered" evidence="1">
    <location>
        <begin position="102"/>
        <end position="143"/>
    </location>
</feature>
<feature type="region of interest" description="Disordered" evidence="1">
    <location>
        <begin position="244"/>
        <end position="263"/>
    </location>
</feature>
<feature type="region of interest" description="Disordered" evidence="1">
    <location>
        <begin position="55"/>
        <end position="80"/>
    </location>
</feature>